<gene>
    <name evidence="1" type="ORF">DPMN_156659</name>
</gene>
<organism evidence="1 2">
    <name type="scientific">Dreissena polymorpha</name>
    <name type="common">Zebra mussel</name>
    <name type="synonym">Mytilus polymorpha</name>
    <dbReference type="NCBI Taxonomy" id="45954"/>
    <lineage>
        <taxon>Eukaryota</taxon>
        <taxon>Metazoa</taxon>
        <taxon>Spiralia</taxon>
        <taxon>Lophotrochozoa</taxon>
        <taxon>Mollusca</taxon>
        <taxon>Bivalvia</taxon>
        <taxon>Autobranchia</taxon>
        <taxon>Heteroconchia</taxon>
        <taxon>Euheterodonta</taxon>
        <taxon>Imparidentia</taxon>
        <taxon>Neoheterodontei</taxon>
        <taxon>Myida</taxon>
        <taxon>Dreissenoidea</taxon>
        <taxon>Dreissenidae</taxon>
        <taxon>Dreissena</taxon>
    </lineage>
</organism>
<name>A0A9D4FTY4_DREPO</name>
<proteinExistence type="predicted"/>
<evidence type="ECO:0000313" key="2">
    <source>
        <dbReference type="Proteomes" id="UP000828390"/>
    </source>
</evidence>
<protein>
    <submittedName>
        <fullName evidence="1">Uncharacterized protein</fullName>
    </submittedName>
</protein>
<accession>A0A9D4FTY4</accession>
<dbReference type="Proteomes" id="UP000828390">
    <property type="component" value="Unassembled WGS sequence"/>
</dbReference>
<sequence length="54" mass="6163">MAGNNSEQQHDLINRLHEKAIAFGMQFSTEKFKIFMNSTTNSSAEITMNVEKLE</sequence>
<dbReference type="EMBL" id="JAIWYP010000007">
    <property type="protein sequence ID" value="KAH3802961.1"/>
    <property type="molecule type" value="Genomic_DNA"/>
</dbReference>
<reference evidence="1" key="2">
    <citation type="submission" date="2020-11" db="EMBL/GenBank/DDBJ databases">
        <authorList>
            <person name="McCartney M.A."/>
            <person name="Auch B."/>
            <person name="Kono T."/>
            <person name="Mallez S."/>
            <person name="Becker A."/>
            <person name="Gohl D.M."/>
            <person name="Silverstein K.A.T."/>
            <person name="Koren S."/>
            <person name="Bechman K.B."/>
            <person name="Herman A."/>
            <person name="Abrahante J.E."/>
            <person name="Garbe J."/>
        </authorList>
    </citation>
    <scope>NUCLEOTIDE SEQUENCE</scope>
    <source>
        <strain evidence="1">Duluth1</strain>
        <tissue evidence="1">Whole animal</tissue>
    </source>
</reference>
<comment type="caution">
    <text evidence="1">The sequence shown here is derived from an EMBL/GenBank/DDBJ whole genome shotgun (WGS) entry which is preliminary data.</text>
</comment>
<reference evidence="1" key="1">
    <citation type="journal article" date="2019" name="bioRxiv">
        <title>The Genome of the Zebra Mussel, Dreissena polymorpha: A Resource for Invasive Species Research.</title>
        <authorList>
            <person name="McCartney M.A."/>
            <person name="Auch B."/>
            <person name="Kono T."/>
            <person name="Mallez S."/>
            <person name="Zhang Y."/>
            <person name="Obille A."/>
            <person name="Becker A."/>
            <person name="Abrahante J.E."/>
            <person name="Garbe J."/>
            <person name="Badalamenti J.P."/>
            <person name="Herman A."/>
            <person name="Mangelson H."/>
            <person name="Liachko I."/>
            <person name="Sullivan S."/>
            <person name="Sone E.D."/>
            <person name="Koren S."/>
            <person name="Silverstein K.A.T."/>
            <person name="Beckman K.B."/>
            <person name="Gohl D.M."/>
        </authorList>
    </citation>
    <scope>NUCLEOTIDE SEQUENCE</scope>
    <source>
        <strain evidence="1">Duluth1</strain>
        <tissue evidence="1">Whole animal</tissue>
    </source>
</reference>
<dbReference type="AlphaFoldDB" id="A0A9D4FTY4"/>
<keyword evidence="2" id="KW-1185">Reference proteome</keyword>
<evidence type="ECO:0000313" key="1">
    <source>
        <dbReference type="EMBL" id="KAH3802961.1"/>
    </source>
</evidence>